<feature type="compositionally biased region" description="Low complexity" evidence="1">
    <location>
        <begin position="360"/>
        <end position="372"/>
    </location>
</feature>
<sequence>MPSGQSNGNFISNVQATTPSRPYHQRESSLSTLGSPGAPASPFAPSTSNPLVVGDSYHEFQDYPHTYQKSLTPTHTPLQANSRWPGTPTYTQDQNNLTSTMSNINDTQRLMSGNNELMAAPEFHSRASHEDERQQFAHGSLSRQMPKLTRTTTDAYDDELYLGYPTVSTPSPAHASTRTSSAPANDIFAQRLQAANQQHLTSNKKKSSALSPREQSPFQPGSPLAPSTASFNPQSTFGMKRVNSEQVTPKTISPKDVDLVYHEEDDANIQSFPPLPQHGQLPMAYRSQSIIPHEPSESEDMSLSQQSYGSMATTRRESSSTYSTSSQSTSRQSQMAFNTSPTPTVPQHYPFAPSTQRQTSNMSNVSNMSDMSDMSHDFPAAMTSMESGNSEIFTGTRNSKTIKNFSE</sequence>
<proteinExistence type="predicted"/>
<comment type="caution">
    <text evidence="2">The sequence shown here is derived from an EMBL/GenBank/DDBJ whole genome shotgun (WGS) entry which is preliminary data.</text>
</comment>
<feature type="region of interest" description="Disordered" evidence="1">
    <location>
        <begin position="196"/>
        <end position="254"/>
    </location>
</feature>
<protein>
    <submittedName>
        <fullName evidence="2">Uncharacterized protein</fullName>
    </submittedName>
</protein>
<gene>
    <name evidence="2" type="ORF">DID88_007979</name>
</gene>
<keyword evidence="3" id="KW-1185">Reference proteome</keyword>
<feature type="compositionally biased region" description="Polar residues" evidence="1">
    <location>
        <begin position="301"/>
        <end position="312"/>
    </location>
</feature>
<feature type="region of interest" description="Disordered" evidence="1">
    <location>
        <begin position="1"/>
        <end position="56"/>
    </location>
</feature>
<accession>A0A395J3Z4</accession>
<feature type="compositionally biased region" description="Polar residues" evidence="1">
    <location>
        <begin position="1"/>
        <end position="20"/>
    </location>
</feature>
<reference evidence="2 3" key="1">
    <citation type="submission" date="2018-06" db="EMBL/GenBank/DDBJ databases">
        <title>Genome Sequence of the Brown Rot Fungal Pathogen Monilinia fructigena.</title>
        <authorList>
            <person name="Landi L."/>
            <person name="De Miccolis Angelini R.M."/>
            <person name="Pollastro S."/>
            <person name="Abate D."/>
            <person name="Faretra F."/>
            <person name="Romanazzi G."/>
        </authorList>
    </citation>
    <scope>NUCLEOTIDE SEQUENCE [LARGE SCALE GENOMIC DNA]</scope>
    <source>
        <strain evidence="2 3">Mfrg269</strain>
    </source>
</reference>
<feature type="compositionally biased region" description="Low complexity" evidence="1">
    <location>
        <begin position="319"/>
        <end position="334"/>
    </location>
</feature>
<evidence type="ECO:0000256" key="1">
    <source>
        <dbReference type="SAM" id="MobiDB-lite"/>
    </source>
</evidence>
<feature type="compositionally biased region" description="Polar residues" evidence="1">
    <location>
        <begin position="208"/>
        <end position="237"/>
    </location>
</feature>
<dbReference type="AlphaFoldDB" id="A0A395J3Z4"/>
<evidence type="ECO:0000313" key="3">
    <source>
        <dbReference type="Proteomes" id="UP000249056"/>
    </source>
</evidence>
<dbReference type="Proteomes" id="UP000249056">
    <property type="component" value="Unassembled WGS sequence"/>
</dbReference>
<feature type="compositionally biased region" description="Polar residues" evidence="1">
    <location>
        <begin position="384"/>
        <end position="407"/>
    </location>
</feature>
<evidence type="ECO:0000313" key="2">
    <source>
        <dbReference type="EMBL" id="RAL67202.1"/>
    </source>
</evidence>
<feature type="region of interest" description="Disordered" evidence="1">
    <location>
        <begin position="294"/>
        <end position="407"/>
    </location>
</feature>
<organism evidence="2 3">
    <name type="scientific">Monilinia fructigena</name>
    <dbReference type="NCBI Taxonomy" id="38457"/>
    <lineage>
        <taxon>Eukaryota</taxon>
        <taxon>Fungi</taxon>
        <taxon>Dikarya</taxon>
        <taxon>Ascomycota</taxon>
        <taxon>Pezizomycotina</taxon>
        <taxon>Leotiomycetes</taxon>
        <taxon>Helotiales</taxon>
        <taxon>Sclerotiniaceae</taxon>
        <taxon>Monilinia</taxon>
    </lineage>
</organism>
<dbReference type="OrthoDB" id="7295497at2759"/>
<feature type="compositionally biased region" description="Low complexity" evidence="1">
    <location>
        <begin position="35"/>
        <end position="50"/>
    </location>
</feature>
<name>A0A395J3Z4_9HELO</name>
<dbReference type="EMBL" id="QKRW01000004">
    <property type="protein sequence ID" value="RAL67202.1"/>
    <property type="molecule type" value="Genomic_DNA"/>
</dbReference>